<protein>
    <submittedName>
        <fullName evidence="2">Uncharacterized protein</fullName>
    </submittedName>
</protein>
<name>D6TXW5_KTERA</name>
<keyword evidence="3" id="KW-1185">Reference proteome</keyword>
<evidence type="ECO:0000256" key="1">
    <source>
        <dbReference type="SAM" id="MobiDB-lite"/>
    </source>
</evidence>
<evidence type="ECO:0000313" key="3">
    <source>
        <dbReference type="Proteomes" id="UP000004508"/>
    </source>
</evidence>
<dbReference type="STRING" id="485913.Krac_6090"/>
<evidence type="ECO:0000313" key="2">
    <source>
        <dbReference type="EMBL" id="EFH84961.1"/>
    </source>
</evidence>
<dbReference type="EMBL" id="ADVG01000003">
    <property type="protein sequence ID" value="EFH84961.1"/>
    <property type="molecule type" value="Genomic_DNA"/>
</dbReference>
<reference evidence="2 3" key="1">
    <citation type="journal article" date="2011" name="Stand. Genomic Sci.">
        <title>Non-contiguous finished genome sequence and contextual data of the filamentous soil bacterium Ktedonobacter racemifer type strain (SOSP1-21).</title>
        <authorList>
            <person name="Chang Y.J."/>
            <person name="Land M."/>
            <person name="Hauser L."/>
            <person name="Chertkov O."/>
            <person name="Del Rio T.G."/>
            <person name="Nolan M."/>
            <person name="Copeland A."/>
            <person name="Tice H."/>
            <person name="Cheng J.F."/>
            <person name="Lucas S."/>
            <person name="Han C."/>
            <person name="Goodwin L."/>
            <person name="Pitluck S."/>
            <person name="Ivanova N."/>
            <person name="Ovchinikova G."/>
            <person name="Pati A."/>
            <person name="Chen A."/>
            <person name="Palaniappan K."/>
            <person name="Mavromatis K."/>
            <person name="Liolios K."/>
            <person name="Brettin T."/>
            <person name="Fiebig A."/>
            <person name="Rohde M."/>
            <person name="Abt B."/>
            <person name="Goker M."/>
            <person name="Detter J.C."/>
            <person name="Woyke T."/>
            <person name="Bristow J."/>
            <person name="Eisen J.A."/>
            <person name="Markowitz V."/>
            <person name="Hugenholtz P."/>
            <person name="Kyrpides N.C."/>
            <person name="Klenk H.P."/>
            <person name="Lapidus A."/>
        </authorList>
    </citation>
    <scope>NUCLEOTIDE SEQUENCE [LARGE SCALE GENOMIC DNA]</scope>
    <source>
        <strain evidence="3">DSM 44963</strain>
    </source>
</reference>
<dbReference type="InParanoid" id="D6TXW5"/>
<accession>D6TXW5</accession>
<feature type="region of interest" description="Disordered" evidence="1">
    <location>
        <begin position="234"/>
        <end position="261"/>
    </location>
</feature>
<proteinExistence type="predicted"/>
<dbReference type="AlphaFoldDB" id="D6TXW5"/>
<organism evidence="2 3">
    <name type="scientific">Ktedonobacter racemifer DSM 44963</name>
    <dbReference type="NCBI Taxonomy" id="485913"/>
    <lineage>
        <taxon>Bacteria</taxon>
        <taxon>Bacillati</taxon>
        <taxon>Chloroflexota</taxon>
        <taxon>Ktedonobacteria</taxon>
        <taxon>Ktedonobacterales</taxon>
        <taxon>Ktedonobacteraceae</taxon>
        <taxon>Ktedonobacter</taxon>
    </lineage>
</organism>
<sequence>MRREDTRYRFLLKEIEAFTGIYKTTAQTWFADFTSDPSHVTDQEHGYRHAFPEHVLACIEGFDTPKRLFQPFGPLPQPTRIFLPYHDKVLTPFNDGMEQRLAEWWQQEWRRQHLDFVHIPPASPTRPRSLTPAGFRTWRYTDQFLIRIEGGMRTRQCQVNTYYTSYVIWRFPLPPTPLHLLPQLLLPRLHRLAALTNWREVEHLPPPVSRALTRRTAQLTAFYTARPLQGVPLPLPARPIASNSGKSSQSHKSRTTAHEEL</sequence>
<dbReference type="Proteomes" id="UP000004508">
    <property type="component" value="Unassembled WGS sequence"/>
</dbReference>
<gene>
    <name evidence="2" type="ORF">Krac_6090</name>
</gene>
<comment type="caution">
    <text evidence="2">The sequence shown here is derived from an EMBL/GenBank/DDBJ whole genome shotgun (WGS) entry which is preliminary data.</text>
</comment>
<dbReference type="RefSeq" id="WP_007916869.1">
    <property type="nucleotide sequence ID" value="NZ_ADVG01000003.1"/>
</dbReference>